<dbReference type="EMBL" id="JAKOGI010000826">
    <property type="protein sequence ID" value="KAJ8430076.1"/>
    <property type="molecule type" value="Genomic_DNA"/>
</dbReference>
<evidence type="ECO:0000259" key="9">
    <source>
        <dbReference type="PROSITE" id="PS51387"/>
    </source>
</evidence>
<dbReference type="InterPro" id="IPR036318">
    <property type="entry name" value="FAD-bd_PCMH-like_sf"/>
</dbReference>
<comment type="cofactor">
    <cofactor evidence="1">
        <name>FAD</name>
        <dbReference type="ChEBI" id="CHEBI:57692"/>
    </cofactor>
</comment>
<dbReference type="Pfam" id="PF08031">
    <property type="entry name" value="BBE"/>
    <property type="match status" value="1"/>
</dbReference>
<dbReference type="Proteomes" id="UP001153076">
    <property type="component" value="Unassembled WGS sequence"/>
</dbReference>
<feature type="signal peptide" evidence="8">
    <location>
        <begin position="1"/>
        <end position="24"/>
    </location>
</feature>
<evidence type="ECO:0000313" key="12">
    <source>
        <dbReference type="Proteomes" id="UP001153076"/>
    </source>
</evidence>
<dbReference type="InterPro" id="IPR012951">
    <property type="entry name" value="BBE"/>
</dbReference>
<keyword evidence="12" id="KW-1185">Reference proteome</keyword>
<sequence length="607" mass="67861">MVTSLATFLFIISLSISSLSLTRSNPLQSNFMQCLSKQINRPNPFSSSSCFTPDNSSFASILNSTANNLRYLLPSVEKPQLIYMPLDESHVQAAVVCAKGLGIQLRVRSGGHDYEGVSFASELGDPFVVLDMSKLRSVILDIDDETAWVEAGATIGELYYRISRQSPTHGFPAGLCTSLGVGGHITGGAYGPMMRKYGLGADNVVDVRVVDPNGNILDRQSMGEDLFWALRGGGGGSFGIILAWKLKLVAVPETVTTFTVAKSSLEAGFTELVYRWQQVADKLDENLFIRVEFLPGTTSNSTTQKSLQALFNAMFLGDANQLLQVMRRSFPELGLQQKDCNQMSWIEAVVYIAGYPTGTSPDVLLQGKPLFRNYFKAKSDFVRQPIPQPALYGLWNKLLETDSFVMIWNPYGGMMSQIPEDRTPFPHRKGTMYKIQYVATWQDGEASEAQHMAWIRDLYAYMEPYVSQSPREAYVNYRDLDLGMNKDGQTRGAPEASAWGINYFKNNFERLVRIKSKFDPENFFRHEQSIPPLPSSTRKGKVFEMMKQTLIKGGEEQEKATKELLEKLDGAEQGDDQEEIFPNGMQAFQEDSKPGYQSFVMYDASIE</sequence>
<dbReference type="Pfam" id="PF01565">
    <property type="entry name" value="FAD_binding_4"/>
    <property type="match status" value="1"/>
</dbReference>
<evidence type="ECO:0000256" key="2">
    <source>
        <dbReference type="ARBA" id="ARBA00005466"/>
    </source>
</evidence>
<reference evidence="10" key="1">
    <citation type="submission" date="2022-04" db="EMBL/GenBank/DDBJ databases">
        <title>Carnegiea gigantea Genome sequencing and assembly v2.</title>
        <authorList>
            <person name="Copetti D."/>
            <person name="Sanderson M.J."/>
            <person name="Burquez A."/>
            <person name="Wojciechowski M.F."/>
        </authorList>
    </citation>
    <scope>NUCLEOTIDE SEQUENCE</scope>
    <source>
        <strain evidence="10">SGP5-SGP5p</strain>
        <tissue evidence="10">Aerial part</tissue>
    </source>
</reference>
<evidence type="ECO:0000313" key="10">
    <source>
        <dbReference type="EMBL" id="KAJ8423498.1"/>
    </source>
</evidence>
<name>A0A9Q1JLE5_9CARY</name>
<dbReference type="InterPro" id="IPR016167">
    <property type="entry name" value="FAD-bd_PCMH_sub1"/>
</dbReference>
<organism evidence="10 12">
    <name type="scientific">Carnegiea gigantea</name>
    <dbReference type="NCBI Taxonomy" id="171969"/>
    <lineage>
        <taxon>Eukaryota</taxon>
        <taxon>Viridiplantae</taxon>
        <taxon>Streptophyta</taxon>
        <taxon>Embryophyta</taxon>
        <taxon>Tracheophyta</taxon>
        <taxon>Spermatophyta</taxon>
        <taxon>Magnoliopsida</taxon>
        <taxon>eudicotyledons</taxon>
        <taxon>Gunneridae</taxon>
        <taxon>Pentapetalae</taxon>
        <taxon>Caryophyllales</taxon>
        <taxon>Cactineae</taxon>
        <taxon>Cactaceae</taxon>
        <taxon>Cactoideae</taxon>
        <taxon>Echinocereeae</taxon>
        <taxon>Carnegiea</taxon>
    </lineage>
</organism>
<dbReference type="GO" id="GO:0016491">
    <property type="term" value="F:oxidoreductase activity"/>
    <property type="evidence" value="ECO:0007669"/>
    <property type="project" value="InterPro"/>
</dbReference>
<keyword evidence="5" id="KW-0274">FAD</keyword>
<keyword evidence="7" id="KW-0325">Glycoprotein</keyword>
<keyword evidence="6" id="KW-1015">Disulfide bond</keyword>
<dbReference type="SUPFAM" id="SSF56176">
    <property type="entry name" value="FAD-binding/transporter-associated domain-like"/>
    <property type="match status" value="1"/>
</dbReference>
<dbReference type="InterPro" id="IPR016169">
    <property type="entry name" value="FAD-bd_PCMH_sub2"/>
</dbReference>
<comment type="caution">
    <text evidence="10">The sequence shown here is derived from an EMBL/GenBank/DDBJ whole genome shotgun (WGS) entry which is preliminary data.</text>
</comment>
<evidence type="ECO:0000256" key="7">
    <source>
        <dbReference type="ARBA" id="ARBA00023180"/>
    </source>
</evidence>
<dbReference type="Gene3D" id="3.30.465.10">
    <property type="match status" value="1"/>
</dbReference>
<keyword evidence="3" id="KW-0285">Flavoprotein</keyword>
<gene>
    <name evidence="11" type="ORF">Cgig2_008523</name>
    <name evidence="10" type="ORF">Cgig2_019370</name>
</gene>
<keyword evidence="4 8" id="KW-0732">Signal</keyword>
<dbReference type="InterPro" id="IPR006094">
    <property type="entry name" value="Oxid_FAD_bind_N"/>
</dbReference>
<dbReference type="FunFam" id="3.30.43.10:FF:000004">
    <property type="entry name" value="Berberine bridge enzyme-like 15"/>
    <property type="match status" value="1"/>
</dbReference>
<evidence type="ECO:0000313" key="11">
    <source>
        <dbReference type="EMBL" id="KAJ8430076.1"/>
    </source>
</evidence>
<proteinExistence type="inferred from homology"/>
<feature type="chain" id="PRO_5040654170" description="FAD-binding PCMH-type domain-containing protein" evidence="8">
    <location>
        <begin position="25"/>
        <end position="607"/>
    </location>
</feature>
<dbReference type="OrthoDB" id="407275at2759"/>
<dbReference type="PANTHER" id="PTHR32448">
    <property type="entry name" value="OS08G0158400 PROTEIN"/>
    <property type="match status" value="1"/>
</dbReference>
<evidence type="ECO:0000256" key="4">
    <source>
        <dbReference type="ARBA" id="ARBA00022729"/>
    </source>
</evidence>
<evidence type="ECO:0000256" key="3">
    <source>
        <dbReference type="ARBA" id="ARBA00022630"/>
    </source>
</evidence>
<protein>
    <recommendedName>
        <fullName evidence="9">FAD-binding PCMH-type domain-containing protein</fullName>
    </recommendedName>
</protein>
<accession>A0A9Q1JLE5</accession>
<feature type="domain" description="FAD-binding PCMH-type" evidence="9">
    <location>
        <begin position="75"/>
        <end position="251"/>
    </location>
</feature>
<dbReference type="EMBL" id="JAKOGI010001951">
    <property type="protein sequence ID" value="KAJ8423498.1"/>
    <property type="molecule type" value="Genomic_DNA"/>
</dbReference>
<dbReference type="PROSITE" id="PS51387">
    <property type="entry name" value="FAD_PCMH"/>
    <property type="match status" value="1"/>
</dbReference>
<dbReference type="Gene3D" id="3.40.462.20">
    <property type="match status" value="1"/>
</dbReference>
<dbReference type="AlphaFoldDB" id="A0A9Q1JLE5"/>
<dbReference type="GO" id="GO:0071949">
    <property type="term" value="F:FAD binding"/>
    <property type="evidence" value="ECO:0007669"/>
    <property type="project" value="InterPro"/>
</dbReference>
<dbReference type="Gene3D" id="3.30.43.10">
    <property type="entry name" value="Uridine Diphospho-n-acetylenolpyruvylglucosamine Reductase, domain 2"/>
    <property type="match status" value="1"/>
</dbReference>
<comment type="similarity">
    <text evidence="2">Belongs to the oxygen-dependent FAD-linked oxidoreductase family.</text>
</comment>
<evidence type="ECO:0000256" key="8">
    <source>
        <dbReference type="SAM" id="SignalP"/>
    </source>
</evidence>
<evidence type="ECO:0000256" key="5">
    <source>
        <dbReference type="ARBA" id="ARBA00022827"/>
    </source>
</evidence>
<dbReference type="InterPro" id="IPR016166">
    <property type="entry name" value="FAD-bd_PCMH"/>
</dbReference>
<evidence type="ECO:0000256" key="1">
    <source>
        <dbReference type="ARBA" id="ARBA00001974"/>
    </source>
</evidence>
<evidence type="ECO:0000256" key="6">
    <source>
        <dbReference type="ARBA" id="ARBA00023157"/>
    </source>
</evidence>